<evidence type="ECO:0000256" key="6">
    <source>
        <dbReference type="ARBA" id="ARBA00023122"/>
    </source>
</evidence>
<keyword evidence="7 9" id="KW-0472">Membrane</keyword>
<evidence type="ECO:0000256" key="8">
    <source>
        <dbReference type="PROSITE-ProRule" id="PRU00703"/>
    </source>
</evidence>
<evidence type="ECO:0000256" key="3">
    <source>
        <dbReference type="ARBA" id="ARBA00022692"/>
    </source>
</evidence>
<name>A0A1M4U9L6_9BACE</name>
<dbReference type="SUPFAM" id="SSF54631">
    <property type="entry name" value="CBS-domain pair"/>
    <property type="match status" value="1"/>
</dbReference>
<feature type="transmembrane region" description="Helical" evidence="10">
    <location>
        <begin position="55"/>
        <end position="79"/>
    </location>
</feature>
<reference evidence="13 14" key="1">
    <citation type="submission" date="2016-11" db="EMBL/GenBank/DDBJ databases">
        <authorList>
            <person name="Jaros S."/>
            <person name="Januszkiewicz K."/>
            <person name="Wedrychowicz H."/>
        </authorList>
    </citation>
    <scope>NUCLEOTIDE SEQUENCE [LARGE SCALE GENOMIC DNA]</scope>
    <source>
        <strain evidence="13 14">DSM 26991</strain>
    </source>
</reference>
<sequence>MEFAIILLLLVLNGIFSMYEIALISSSKARLETLASKGNQSAKNVLKQLEEPDKFLSTIQIGITLIGIVSGAFGGVAVAHNVEPLFKMIPATEPYAADMALIITVAFITYLSLIIGELVPKSIGLSNPEKIAITLSPFMSVITKITYPFVYLLSVSTKLLNRILGIKGHERTITQEELKVILHQSSEQGVIDKDETNMLRDVFRFADKRANELMTHRTDVVFLHTDYTQKEVLDIIDKKHFSKYLLTDSSQDEIIGVVSVKNIITMIGYDGTFDLKSIAQPPLFIPESLYAKKVLELFKKNKNKFGVVVNEYGGIEGIITLHDLTESIFGDILEENEVAEDPIVKRKDGSYLVDASMNLGDFMEEMGILFYDDLEGEDFTTLGGLAMFYIGRIPKAGDIFTYQNLQFEVMDMDNGRVDKLLVIIK</sequence>
<dbReference type="Gene3D" id="3.10.580.10">
    <property type="entry name" value="CBS-domain"/>
    <property type="match status" value="1"/>
</dbReference>
<dbReference type="OrthoDB" id="9798188at2"/>
<dbReference type="Pfam" id="PF01595">
    <property type="entry name" value="CNNM"/>
    <property type="match status" value="1"/>
</dbReference>
<organism evidence="13 14">
    <name type="scientific">Bacteroides luti</name>
    <dbReference type="NCBI Taxonomy" id="1297750"/>
    <lineage>
        <taxon>Bacteria</taxon>
        <taxon>Pseudomonadati</taxon>
        <taxon>Bacteroidota</taxon>
        <taxon>Bacteroidia</taxon>
        <taxon>Bacteroidales</taxon>
        <taxon>Bacteroidaceae</taxon>
        <taxon>Bacteroides</taxon>
    </lineage>
</organism>
<evidence type="ECO:0000256" key="4">
    <source>
        <dbReference type="ARBA" id="ARBA00022737"/>
    </source>
</evidence>
<evidence type="ECO:0000256" key="9">
    <source>
        <dbReference type="PROSITE-ProRule" id="PRU01193"/>
    </source>
</evidence>
<dbReference type="FunFam" id="3.30.465.10:FF:000023">
    <property type="entry name" value="Magnesium and cobalt transporter"/>
    <property type="match status" value="1"/>
</dbReference>
<dbReference type="PROSITE" id="PS51846">
    <property type="entry name" value="CNNM"/>
    <property type="match status" value="1"/>
</dbReference>
<dbReference type="GO" id="GO:0005886">
    <property type="term" value="C:plasma membrane"/>
    <property type="evidence" value="ECO:0007669"/>
    <property type="project" value="UniProtKB-SubCell"/>
</dbReference>
<keyword evidence="2" id="KW-1003">Cell membrane</keyword>
<evidence type="ECO:0000313" key="14">
    <source>
        <dbReference type="Proteomes" id="UP000184509"/>
    </source>
</evidence>
<feature type="transmembrane region" description="Helical" evidence="10">
    <location>
        <begin position="100"/>
        <end position="119"/>
    </location>
</feature>
<evidence type="ECO:0000259" key="11">
    <source>
        <dbReference type="PROSITE" id="PS51371"/>
    </source>
</evidence>
<dbReference type="InterPro" id="IPR002550">
    <property type="entry name" value="CNNM"/>
</dbReference>
<feature type="domain" description="CNNM transmembrane" evidence="12">
    <location>
        <begin position="1"/>
        <end position="195"/>
    </location>
</feature>
<dbReference type="EMBL" id="FQTV01000002">
    <property type="protein sequence ID" value="SHE53415.1"/>
    <property type="molecule type" value="Genomic_DNA"/>
</dbReference>
<feature type="transmembrane region" description="Helical" evidence="10">
    <location>
        <begin position="131"/>
        <end position="153"/>
    </location>
</feature>
<dbReference type="PROSITE" id="PS51371">
    <property type="entry name" value="CBS"/>
    <property type="match status" value="2"/>
</dbReference>
<comment type="subcellular location">
    <subcellularLocation>
        <location evidence="1">Cell membrane</location>
        <topology evidence="1">Multi-pass membrane protein</topology>
    </subcellularLocation>
</comment>
<accession>A0A1M4U9L6</accession>
<evidence type="ECO:0000259" key="12">
    <source>
        <dbReference type="PROSITE" id="PS51846"/>
    </source>
</evidence>
<dbReference type="Proteomes" id="UP000184509">
    <property type="component" value="Unassembled WGS sequence"/>
</dbReference>
<keyword evidence="14" id="KW-1185">Reference proteome</keyword>
<dbReference type="InterPro" id="IPR005170">
    <property type="entry name" value="Transptr-assoc_dom"/>
</dbReference>
<dbReference type="InterPro" id="IPR044751">
    <property type="entry name" value="Ion_transp-like_CBS"/>
</dbReference>
<dbReference type="InterPro" id="IPR051676">
    <property type="entry name" value="UPF0053_domain"/>
</dbReference>
<evidence type="ECO:0000256" key="2">
    <source>
        <dbReference type="ARBA" id="ARBA00022475"/>
    </source>
</evidence>
<feature type="domain" description="CBS" evidence="11">
    <location>
        <begin position="214"/>
        <end position="275"/>
    </location>
</feature>
<protein>
    <submittedName>
        <fullName evidence="13">Putative hemolysin</fullName>
    </submittedName>
</protein>
<dbReference type="AlphaFoldDB" id="A0A1M4U9L6"/>
<keyword evidence="5 9" id="KW-1133">Transmembrane helix</keyword>
<dbReference type="CDD" id="cd04590">
    <property type="entry name" value="CBS_pair_CorC_HlyC_assoc"/>
    <property type="match status" value="1"/>
</dbReference>
<evidence type="ECO:0000256" key="7">
    <source>
        <dbReference type="ARBA" id="ARBA00023136"/>
    </source>
</evidence>
<dbReference type="PANTHER" id="PTHR43099:SF2">
    <property type="entry name" value="UPF0053 PROTEIN YRKA"/>
    <property type="match status" value="1"/>
</dbReference>
<evidence type="ECO:0000256" key="10">
    <source>
        <dbReference type="SAM" id="Phobius"/>
    </source>
</evidence>
<evidence type="ECO:0000256" key="1">
    <source>
        <dbReference type="ARBA" id="ARBA00004651"/>
    </source>
</evidence>
<dbReference type="Pfam" id="PF03471">
    <property type="entry name" value="CorC_HlyC"/>
    <property type="match status" value="1"/>
</dbReference>
<dbReference type="SUPFAM" id="SSF56176">
    <property type="entry name" value="FAD-binding/transporter-associated domain-like"/>
    <property type="match status" value="1"/>
</dbReference>
<dbReference type="InterPro" id="IPR036318">
    <property type="entry name" value="FAD-bd_PCMH-like_sf"/>
</dbReference>
<dbReference type="InterPro" id="IPR046342">
    <property type="entry name" value="CBS_dom_sf"/>
</dbReference>
<dbReference type="InterPro" id="IPR000644">
    <property type="entry name" value="CBS_dom"/>
</dbReference>
<evidence type="ECO:0000256" key="5">
    <source>
        <dbReference type="ARBA" id="ARBA00022989"/>
    </source>
</evidence>
<proteinExistence type="predicted"/>
<keyword evidence="4" id="KW-0677">Repeat</keyword>
<dbReference type="RefSeq" id="WP_073398855.1">
    <property type="nucleotide sequence ID" value="NZ_FQTV01000002.1"/>
</dbReference>
<dbReference type="InterPro" id="IPR016169">
    <property type="entry name" value="FAD-bd_PCMH_sub2"/>
</dbReference>
<dbReference type="STRING" id="1297750.SAMN05444405_10231"/>
<dbReference type="GO" id="GO:0050660">
    <property type="term" value="F:flavin adenine dinucleotide binding"/>
    <property type="evidence" value="ECO:0007669"/>
    <property type="project" value="InterPro"/>
</dbReference>
<evidence type="ECO:0000313" key="13">
    <source>
        <dbReference type="EMBL" id="SHE53415.1"/>
    </source>
</evidence>
<dbReference type="SMART" id="SM01091">
    <property type="entry name" value="CorC_HlyC"/>
    <property type="match status" value="1"/>
</dbReference>
<keyword evidence="6 8" id="KW-0129">CBS domain</keyword>
<dbReference type="PANTHER" id="PTHR43099">
    <property type="entry name" value="UPF0053 PROTEIN YRKA"/>
    <property type="match status" value="1"/>
</dbReference>
<dbReference type="Pfam" id="PF00571">
    <property type="entry name" value="CBS"/>
    <property type="match status" value="2"/>
</dbReference>
<dbReference type="Gene3D" id="3.30.465.10">
    <property type="match status" value="1"/>
</dbReference>
<gene>
    <name evidence="13" type="ORF">SAMN05444405_10231</name>
</gene>
<feature type="domain" description="CBS" evidence="11">
    <location>
        <begin position="278"/>
        <end position="338"/>
    </location>
</feature>
<keyword evidence="3 9" id="KW-0812">Transmembrane</keyword>